<dbReference type="RefSeq" id="XP_016267202.1">
    <property type="nucleotide sequence ID" value="XM_016403305.1"/>
</dbReference>
<gene>
    <name evidence="2" type="ORF">PV06_02603</name>
</gene>
<accession>A0A0D2B446</accession>
<feature type="region of interest" description="Disordered" evidence="1">
    <location>
        <begin position="157"/>
        <end position="217"/>
    </location>
</feature>
<keyword evidence="3" id="KW-1185">Reference proteome</keyword>
<sequence length="235" mass="27126">MDFEYADQYRDLRSRRRTRNRDAKQASKYYGYRGVHPSWVGQPHYAFTSTSGTRRSLTGEYSSFYEAMYPAFAPLISMPQHMRISTWTKHDMWVDRDTDIWPLDRRHHRGKKIREKRSTKWTMETLGRSMKAKTKAVNGAIAEGQAEVAMSYNHDGLNSVDDAAESGQLDGDNEVDWDGSVARDGVDKDDRRQADDEPRNLSDHDDNSGDEETFEFVSVKDFDVQSLSSMEDFDP</sequence>
<dbReference type="HOGENOM" id="CLU_078827_0_0_1"/>
<evidence type="ECO:0000313" key="2">
    <source>
        <dbReference type="EMBL" id="KIW46986.1"/>
    </source>
</evidence>
<dbReference type="AlphaFoldDB" id="A0A0D2B446"/>
<organism evidence="2 3">
    <name type="scientific">Exophiala oligosperma</name>
    <dbReference type="NCBI Taxonomy" id="215243"/>
    <lineage>
        <taxon>Eukaryota</taxon>
        <taxon>Fungi</taxon>
        <taxon>Dikarya</taxon>
        <taxon>Ascomycota</taxon>
        <taxon>Pezizomycotina</taxon>
        <taxon>Eurotiomycetes</taxon>
        <taxon>Chaetothyriomycetidae</taxon>
        <taxon>Chaetothyriales</taxon>
        <taxon>Herpotrichiellaceae</taxon>
        <taxon>Exophiala</taxon>
    </lineage>
</organism>
<dbReference type="VEuPathDB" id="FungiDB:PV06_02603"/>
<name>A0A0D2B446_9EURO</name>
<dbReference type="EMBL" id="KN847333">
    <property type="protein sequence ID" value="KIW46986.1"/>
    <property type="molecule type" value="Genomic_DNA"/>
</dbReference>
<protein>
    <submittedName>
        <fullName evidence="2">Uncharacterized protein</fullName>
    </submittedName>
</protein>
<feature type="compositionally biased region" description="Basic and acidic residues" evidence="1">
    <location>
        <begin position="184"/>
        <end position="207"/>
    </location>
</feature>
<dbReference type="GeneID" id="27354677"/>
<evidence type="ECO:0000313" key="3">
    <source>
        <dbReference type="Proteomes" id="UP000053342"/>
    </source>
</evidence>
<evidence type="ECO:0000256" key="1">
    <source>
        <dbReference type="SAM" id="MobiDB-lite"/>
    </source>
</evidence>
<dbReference type="Proteomes" id="UP000053342">
    <property type="component" value="Unassembled WGS sequence"/>
</dbReference>
<reference evidence="2 3" key="1">
    <citation type="submission" date="2015-01" db="EMBL/GenBank/DDBJ databases">
        <title>The Genome Sequence of Exophiala oligosperma CBS72588.</title>
        <authorList>
            <consortium name="The Broad Institute Genomics Platform"/>
            <person name="Cuomo C."/>
            <person name="de Hoog S."/>
            <person name="Gorbushina A."/>
            <person name="Stielow B."/>
            <person name="Teixiera M."/>
            <person name="Abouelleil A."/>
            <person name="Chapman S.B."/>
            <person name="Priest M."/>
            <person name="Young S.K."/>
            <person name="Wortman J."/>
            <person name="Nusbaum C."/>
            <person name="Birren B."/>
        </authorList>
    </citation>
    <scope>NUCLEOTIDE SEQUENCE [LARGE SCALE GENOMIC DNA]</scope>
    <source>
        <strain evidence="2 3">CBS 72588</strain>
    </source>
</reference>
<proteinExistence type="predicted"/>
<dbReference type="OrthoDB" id="4136123at2759"/>